<reference evidence="2" key="1">
    <citation type="journal article" date="2019" name="Int. J. Syst. Evol. Microbiol.">
        <title>The Global Catalogue of Microorganisms (GCM) 10K type strain sequencing project: providing services to taxonomists for standard genome sequencing and annotation.</title>
        <authorList>
            <consortium name="The Broad Institute Genomics Platform"/>
            <consortium name="The Broad Institute Genome Sequencing Center for Infectious Disease"/>
            <person name="Wu L."/>
            <person name="Ma J."/>
        </authorList>
    </citation>
    <scope>NUCLEOTIDE SEQUENCE [LARGE SCALE GENOMIC DNA]</scope>
    <source>
        <strain evidence="2">CCUG 48316</strain>
    </source>
</reference>
<protein>
    <recommendedName>
        <fullName evidence="3">YkgJ family cysteine cluster protein</fullName>
    </recommendedName>
</protein>
<evidence type="ECO:0000313" key="1">
    <source>
        <dbReference type="EMBL" id="MFC6789032.1"/>
    </source>
</evidence>
<dbReference type="Proteomes" id="UP001596292">
    <property type="component" value="Unassembled WGS sequence"/>
</dbReference>
<keyword evidence="2" id="KW-1185">Reference proteome</keyword>
<gene>
    <name evidence="1" type="ORF">ACFQE0_04935</name>
</gene>
<accession>A0ABW2BGW7</accession>
<proteinExistence type="predicted"/>
<name>A0ABW2BGW7_9HYPH</name>
<evidence type="ECO:0000313" key="2">
    <source>
        <dbReference type="Proteomes" id="UP001596292"/>
    </source>
</evidence>
<organism evidence="1 2">
    <name type="scientific">Methylobacterium komagatae</name>
    <dbReference type="NCBI Taxonomy" id="374425"/>
    <lineage>
        <taxon>Bacteria</taxon>
        <taxon>Pseudomonadati</taxon>
        <taxon>Pseudomonadota</taxon>
        <taxon>Alphaproteobacteria</taxon>
        <taxon>Hyphomicrobiales</taxon>
        <taxon>Methylobacteriaceae</taxon>
        <taxon>Methylobacterium</taxon>
    </lineage>
</organism>
<dbReference type="EMBL" id="JBHSWN010000001">
    <property type="protein sequence ID" value="MFC6789032.1"/>
    <property type="molecule type" value="Genomic_DNA"/>
</dbReference>
<dbReference type="RefSeq" id="WP_378967640.1">
    <property type="nucleotide sequence ID" value="NZ_JBHSWN010000001.1"/>
</dbReference>
<sequence length="128" mass="13730">MLEIAALEKPAGVTCRHSTGTACGIYPARPSACAQWDCLWLKIPALPDRLRPDRSGVLFSLDLRAPEAGSVEGACIVGRVVGRTRPEQERSIAAAFAMFVREGSLPVWQVDGRYATRLHPGGEGTARG</sequence>
<evidence type="ECO:0008006" key="3">
    <source>
        <dbReference type="Google" id="ProtNLM"/>
    </source>
</evidence>
<comment type="caution">
    <text evidence="1">The sequence shown here is derived from an EMBL/GenBank/DDBJ whole genome shotgun (WGS) entry which is preliminary data.</text>
</comment>